<dbReference type="Proteomes" id="UP000266272">
    <property type="component" value="Unassembled WGS sequence"/>
</dbReference>
<gene>
    <name evidence="1" type="ORF">TARUN_7116</name>
</gene>
<comment type="caution">
    <text evidence="1">The sequence shown here is derived from an EMBL/GenBank/DDBJ whole genome shotgun (WGS) entry which is preliminary data.</text>
</comment>
<name>A0A395NGN3_TRIAR</name>
<keyword evidence="2" id="KW-1185">Reference proteome</keyword>
<organism evidence="1 2">
    <name type="scientific">Trichoderma arundinaceum</name>
    <dbReference type="NCBI Taxonomy" id="490622"/>
    <lineage>
        <taxon>Eukaryota</taxon>
        <taxon>Fungi</taxon>
        <taxon>Dikarya</taxon>
        <taxon>Ascomycota</taxon>
        <taxon>Pezizomycotina</taxon>
        <taxon>Sordariomycetes</taxon>
        <taxon>Hypocreomycetidae</taxon>
        <taxon>Hypocreales</taxon>
        <taxon>Hypocreaceae</taxon>
        <taxon>Trichoderma</taxon>
    </lineage>
</organism>
<sequence>MSAPALVVSLVAKYKYREDEETKSTSPPSHGLGARDGPSLALIAIARADHGELSTGIEFSKRFAGVKLQPATSSTAESSAMEQFLLQAQHSGSISHAHTFLLPQSATQLAREVRITVAIVAFAWVAVTAIKQLGWRNHATR</sequence>
<dbReference type="EMBL" id="PXOA01000467">
    <property type="protein sequence ID" value="RFU75114.1"/>
    <property type="molecule type" value="Genomic_DNA"/>
</dbReference>
<evidence type="ECO:0000313" key="2">
    <source>
        <dbReference type="Proteomes" id="UP000266272"/>
    </source>
</evidence>
<dbReference type="OrthoDB" id="5151176at2759"/>
<evidence type="ECO:0000313" key="1">
    <source>
        <dbReference type="EMBL" id="RFU75114.1"/>
    </source>
</evidence>
<proteinExistence type="predicted"/>
<dbReference type="AlphaFoldDB" id="A0A395NGN3"/>
<accession>A0A395NGN3</accession>
<protein>
    <submittedName>
        <fullName evidence="1">Uncharacterized protein</fullName>
    </submittedName>
</protein>
<reference evidence="1 2" key="1">
    <citation type="journal article" date="2018" name="PLoS Pathog.">
        <title>Evolution of structural diversity of trichothecenes, a family of toxins produced by plant pathogenic and entomopathogenic fungi.</title>
        <authorList>
            <person name="Proctor R.H."/>
            <person name="McCormick S.P."/>
            <person name="Kim H.S."/>
            <person name="Cardoza R.E."/>
            <person name="Stanley A.M."/>
            <person name="Lindo L."/>
            <person name="Kelly A."/>
            <person name="Brown D.W."/>
            <person name="Lee T."/>
            <person name="Vaughan M.M."/>
            <person name="Alexander N.J."/>
            <person name="Busman M."/>
            <person name="Gutierrez S."/>
        </authorList>
    </citation>
    <scope>NUCLEOTIDE SEQUENCE [LARGE SCALE GENOMIC DNA]</scope>
    <source>
        <strain evidence="1 2">IBT 40837</strain>
    </source>
</reference>